<feature type="compositionally biased region" description="Basic and acidic residues" evidence="1">
    <location>
        <begin position="70"/>
        <end position="82"/>
    </location>
</feature>
<reference evidence="2 3" key="1">
    <citation type="submission" date="2019-05" db="EMBL/GenBank/DDBJ databases">
        <title>Mikania micrantha, genome provides insights into the molecular mechanism of rapid growth.</title>
        <authorList>
            <person name="Liu B."/>
        </authorList>
    </citation>
    <scope>NUCLEOTIDE SEQUENCE [LARGE SCALE GENOMIC DNA]</scope>
    <source>
        <strain evidence="2">NLD-2019</strain>
        <tissue evidence="2">Leaf</tissue>
    </source>
</reference>
<feature type="compositionally biased region" description="Low complexity" evidence="1">
    <location>
        <begin position="12"/>
        <end position="28"/>
    </location>
</feature>
<gene>
    <name evidence="2" type="ORF">E3N88_16587</name>
</gene>
<organism evidence="2 3">
    <name type="scientific">Mikania micrantha</name>
    <name type="common">bitter vine</name>
    <dbReference type="NCBI Taxonomy" id="192012"/>
    <lineage>
        <taxon>Eukaryota</taxon>
        <taxon>Viridiplantae</taxon>
        <taxon>Streptophyta</taxon>
        <taxon>Embryophyta</taxon>
        <taxon>Tracheophyta</taxon>
        <taxon>Spermatophyta</taxon>
        <taxon>Magnoliopsida</taxon>
        <taxon>eudicotyledons</taxon>
        <taxon>Gunneridae</taxon>
        <taxon>Pentapetalae</taxon>
        <taxon>asterids</taxon>
        <taxon>campanulids</taxon>
        <taxon>Asterales</taxon>
        <taxon>Asteraceae</taxon>
        <taxon>Asteroideae</taxon>
        <taxon>Heliantheae alliance</taxon>
        <taxon>Eupatorieae</taxon>
        <taxon>Mikania</taxon>
    </lineage>
</organism>
<dbReference type="Proteomes" id="UP000326396">
    <property type="component" value="Linkage Group LG16"/>
</dbReference>
<accession>A0A5N6P025</accession>
<dbReference type="EMBL" id="SZYD01000008">
    <property type="protein sequence ID" value="KAD5508884.1"/>
    <property type="molecule type" value="Genomic_DNA"/>
</dbReference>
<name>A0A5N6P025_9ASTR</name>
<protein>
    <submittedName>
        <fullName evidence="2">Uncharacterized protein</fullName>
    </submittedName>
</protein>
<feature type="region of interest" description="Disordered" evidence="1">
    <location>
        <begin position="60"/>
        <end position="82"/>
    </location>
</feature>
<proteinExistence type="predicted"/>
<comment type="caution">
    <text evidence="2">The sequence shown here is derived from an EMBL/GenBank/DDBJ whole genome shotgun (WGS) entry which is preliminary data.</text>
</comment>
<evidence type="ECO:0000313" key="3">
    <source>
        <dbReference type="Proteomes" id="UP000326396"/>
    </source>
</evidence>
<dbReference type="AlphaFoldDB" id="A0A5N6P025"/>
<sequence length="82" mass="9219">MIVCNGRAAESAGTTWPAAPGGNTAAPPQRRRDFRAHMLKILLVRRRRRPESCQSCWRRMAKQTPPMESSRQEEKDAVEIGG</sequence>
<keyword evidence="3" id="KW-1185">Reference proteome</keyword>
<evidence type="ECO:0000313" key="2">
    <source>
        <dbReference type="EMBL" id="KAD5508884.1"/>
    </source>
</evidence>
<evidence type="ECO:0000256" key="1">
    <source>
        <dbReference type="SAM" id="MobiDB-lite"/>
    </source>
</evidence>
<feature type="region of interest" description="Disordered" evidence="1">
    <location>
        <begin position="1"/>
        <end position="30"/>
    </location>
</feature>